<evidence type="ECO:0000313" key="1">
    <source>
        <dbReference type="EMBL" id="OLP77066.1"/>
    </source>
</evidence>
<dbReference type="AlphaFoldDB" id="A0A1Q9C2C3"/>
<sequence length="599" mass="66742">MAKPQPVKVAGRLRRRNVQAQTRQQLRGEVELGEMLTDTDSNGHDGPVILSEIRDMIWQELRSDVMQKLSQSPAFCVSIDEKDAKLVVLLTYLDVSAEQRETIPIAYHMLPGLEASDVADVVKQAEKVRDEMHMASLAAVGRVHEEIGGDGWGWGSPEWNHEKHGKRKREECRSGTAEVGGASSRDDIHCAAHRLNLAVSAAYKGETLHNLESVISTLFRRVKQHPTCQIDLQFWSEVTSEPLLTSLAIAKTRWLSQLSEAISNEEVVPVIQRCVSSPPLCFLAPRREGKQENGEMDVSAAVLMADKGDISLDEVATSVSKLLLLLKCEYSGETAAGKSKIEECCAEYRALRVSKLRLRYEVTGGISKEYWCEMKDLGSPAEIKELLRTIRSFAEQTLENLVVRFGDVPLVLAHQILSPRWSFKQPDLVESAKALAAFWKVDEQALVSQLRAAFAIRDSLISEDSALKTARSKEVWLRVLSRMTSSDSDAVAREIIASFLVIQPQSAACERAFATVEEYKLLGQRRDVHDIPKNTVQRHRAADGFAPKAGPKMVAADNVELSDIYAELPPPKKKKKVSLKRSYNRGYRYPYTSGHAKTG</sequence>
<gene>
    <name evidence="1" type="ORF">AK812_SmicGene42916</name>
</gene>
<protein>
    <submittedName>
        <fullName evidence="1">Uncharacterized protein</fullName>
    </submittedName>
</protein>
<name>A0A1Q9C2C3_SYMMI</name>
<dbReference type="OrthoDB" id="421132at2759"/>
<accession>A0A1Q9C2C3</accession>
<dbReference type="PANTHER" id="PTHR46880">
    <property type="entry name" value="RAS-ASSOCIATING DOMAIN-CONTAINING PROTEIN"/>
    <property type="match status" value="1"/>
</dbReference>
<organism evidence="1 2">
    <name type="scientific">Symbiodinium microadriaticum</name>
    <name type="common">Dinoflagellate</name>
    <name type="synonym">Zooxanthella microadriatica</name>
    <dbReference type="NCBI Taxonomy" id="2951"/>
    <lineage>
        <taxon>Eukaryota</taxon>
        <taxon>Sar</taxon>
        <taxon>Alveolata</taxon>
        <taxon>Dinophyceae</taxon>
        <taxon>Suessiales</taxon>
        <taxon>Symbiodiniaceae</taxon>
        <taxon>Symbiodinium</taxon>
    </lineage>
</organism>
<dbReference type="PANTHER" id="PTHR46880:SF9">
    <property type="entry name" value="ZINC FINGER PROTEIN 862"/>
    <property type="match status" value="1"/>
</dbReference>
<dbReference type="EMBL" id="LSRX01001854">
    <property type="protein sequence ID" value="OLP77066.1"/>
    <property type="molecule type" value="Genomic_DNA"/>
</dbReference>
<reference evidence="1 2" key="1">
    <citation type="submission" date="2016-02" db="EMBL/GenBank/DDBJ databases">
        <title>Genome analysis of coral dinoflagellate symbionts highlights evolutionary adaptations to a symbiotic lifestyle.</title>
        <authorList>
            <person name="Aranda M."/>
            <person name="Li Y."/>
            <person name="Liew Y.J."/>
            <person name="Baumgarten S."/>
            <person name="Simakov O."/>
            <person name="Wilson M."/>
            <person name="Piel J."/>
            <person name="Ashoor H."/>
            <person name="Bougouffa S."/>
            <person name="Bajic V.B."/>
            <person name="Ryu T."/>
            <person name="Ravasi T."/>
            <person name="Bayer T."/>
            <person name="Micklem G."/>
            <person name="Kim H."/>
            <person name="Bhak J."/>
            <person name="Lajeunesse T.C."/>
            <person name="Voolstra C.R."/>
        </authorList>
    </citation>
    <scope>NUCLEOTIDE SEQUENCE [LARGE SCALE GENOMIC DNA]</scope>
    <source>
        <strain evidence="1 2">CCMP2467</strain>
    </source>
</reference>
<comment type="caution">
    <text evidence="1">The sequence shown here is derived from an EMBL/GenBank/DDBJ whole genome shotgun (WGS) entry which is preliminary data.</text>
</comment>
<keyword evidence="2" id="KW-1185">Reference proteome</keyword>
<dbReference type="Proteomes" id="UP000186817">
    <property type="component" value="Unassembled WGS sequence"/>
</dbReference>
<proteinExistence type="predicted"/>
<evidence type="ECO:0000313" key="2">
    <source>
        <dbReference type="Proteomes" id="UP000186817"/>
    </source>
</evidence>